<dbReference type="PANTHER" id="PTHR12213">
    <property type="entry name" value="CORRINOID ADENOSYLTRANSFERASE"/>
    <property type="match status" value="1"/>
</dbReference>
<sequence>MRIYTRTGDQGQTSLYGGQRVFKSHPRVAAFGTVDELNSHLGYLITFLDKDHEIKNLLTSIQSDLFAIGSSLAGKSLSSHFLLSRTKEMEKLIDELDIKLPPLNNFILPSGSGQSCLSHIARTVCRRAERHVVSLTKEEGKVDKKIISYLNRLSDLLFVIARYLNYRFKIKDVIWKKLS</sequence>
<dbReference type="AlphaFoldDB" id="A0A1F5YLW9"/>
<keyword evidence="5 6" id="KW-0067">ATP-binding</keyword>
<organism evidence="8 9">
    <name type="scientific">Candidatus Gottesmanbacteria bacterium RBG_16_38_7b</name>
    <dbReference type="NCBI Taxonomy" id="1798372"/>
    <lineage>
        <taxon>Bacteria</taxon>
        <taxon>Candidatus Gottesmaniibacteriota</taxon>
    </lineage>
</organism>
<evidence type="ECO:0000256" key="2">
    <source>
        <dbReference type="ARBA" id="ARBA00011233"/>
    </source>
</evidence>
<dbReference type="EMBL" id="MFJB01000004">
    <property type="protein sequence ID" value="OGG00967.1"/>
    <property type="molecule type" value="Genomic_DNA"/>
</dbReference>
<dbReference type="SUPFAM" id="SSF89028">
    <property type="entry name" value="Cobalamin adenosyltransferase-like"/>
    <property type="match status" value="1"/>
</dbReference>
<evidence type="ECO:0000313" key="9">
    <source>
        <dbReference type="Proteomes" id="UP000177396"/>
    </source>
</evidence>
<feature type="domain" description="Cobalamin adenosyltransferase-like" evidence="7">
    <location>
        <begin position="3"/>
        <end position="164"/>
    </location>
</feature>
<comment type="similarity">
    <text evidence="1 6">Belongs to the Cob(I)alamin adenosyltransferase family.</text>
</comment>
<dbReference type="GO" id="GO:0008817">
    <property type="term" value="F:corrinoid adenosyltransferase activity"/>
    <property type="evidence" value="ECO:0007669"/>
    <property type="project" value="UniProtKB-UniRule"/>
</dbReference>
<evidence type="ECO:0000256" key="6">
    <source>
        <dbReference type="RuleBase" id="RU366026"/>
    </source>
</evidence>
<comment type="caution">
    <text evidence="8">The sequence shown here is derived from an EMBL/GenBank/DDBJ whole genome shotgun (WGS) entry which is preliminary data.</text>
</comment>
<dbReference type="GO" id="GO:0009236">
    <property type="term" value="P:cobalamin biosynthetic process"/>
    <property type="evidence" value="ECO:0007669"/>
    <property type="project" value="UniProtKB-UniRule"/>
</dbReference>
<evidence type="ECO:0000256" key="1">
    <source>
        <dbReference type="ARBA" id="ARBA00007487"/>
    </source>
</evidence>
<reference evidence="8 9" key="1">
    <citation type="journal article" date="2016" name="Nat. Commun.">
        <title>Thousands of microbial genomes shed light on interconnected biogeochemical processes in an aquifer system.</title>
        <authorList>
            <person name="Anantharaman K."/>
            <person name="Brown C.T."/>
            <person name="Hug L.A."/>
            <person name="Sharon I."/>
            <person name="Castelle C.J."/>
            <person name="Probst A.J."/>
            <person name="Thomas B.C."/>
            <person name="Singh A."/>
            <person name="Wilkins M.J."/>
            <person name="Karaoz U."/>
            <person name="Brodie E.L."/>
            <person name="Williams K.H."/>
            <person name="Hubbard S.S."/>
            <person name="Banfield J.F."/>
        </authorList>
    </citation>
    <scope>NUCLEOTIDE SEQUENCE [LARGE SCALE GENOMIC DNA]</scope>
</reference>
<keyword evidence="6" id="KW-0169">Cobalamin biosynthesis</keyword>
<evidence type="ECO:0000259" key="7">
    <source>
        <dbReference type="Pfam" id="PF01923"/>
    </source>
</evidence>
<dbReference type="InterPro" id="IPR016030">
    <property type="entry name" value="CblAdoTrfase-like"/>
</dbReference>
<dbReference type="InterPro" id="IPR036451">
    <property type="entry name" value="CblAdoTrfase-like_sf"/>
</dbReference>
<evidence type="ECO:0000256" key="5">
    <source>
        <dbReference type="ARBA" id="ARBA00022840"/>
    </source>
</evidence>
<evidence type="ECO:0000313" key="8">
    <source>
        <dbReference type="EMBL" id="OGG00967.1"/>
    </source>
</evidence>
<gene>
    <name evidence="8" type="ORF">A2153_02605</name>
</gene>
<dbReference type="PANTHER" id="PTHR12213:SF0">
    <property type="entry name" value="CORRINOID ADENOSYLTRANSFERASE MMAB"/>
    <property type="match status" value="1"/>
</dbReference>
<dbReference type="Gene3D" id="1.20.1200.10">
    <property type="entry name" value="Cobalamin adenosyltransferase-like"/>
    <property type="match status" value="1"/>
</dbReference>
<dbReference type="EC" id="2.5.1.17" evidence="6"/>
<dbReference type="UniPathway" id="UPA00148">
    <property type="reaction ID" value="UER00233"/>
</dbReference>
<evidence type="ECO:0000256" key="4">
    <source>
        <dbReference type="ARBA" id="ARBA00022741"/>
    </source>
</evidence>
<accession>A0A1F5YLW9</accession>
<evidence type="ECO:0000256" key="3">
    <source>
        <dbReference type="ARBA" id="ARBA00022679"/>
    </source>
</evidence>
<protein>
    <recommendedName>
        <fullName evidence="6">Corrinoid adenosyltransferase</fullName>
        <ecNumber evidence="6">2.5.1.17</ecNumber>
    </recommendedName>
    <alternativeName>
        <fullName evidence="6">Cob(II)alamin adenosyltransferase</fullName>
    </alternativeName>
    <alternativeName>
        <fullName evidence="6">Cob(II)yrinic acid a,c-diamide adenosyltransferase</fullName>
    </alternativeName>
    <alternativeName>
        <fullName evidence="6">Cobinamide/cobalamin adenosyltransferase</fullName>
    </alternativeName>
</protein>
<dbReference type="GO" id="GO:0005524">
    <property type="term" value="F:ATP binding"/>
    <property type="evidence" value="ECO:0007669"/>
    <property type="project" value="UniProtKB-UniRule"/>
</dbReference>
<dbReference type="FunFam" id="1.20.1200.10:FF:000001">
    <property type="entry name" value="Cob(I)yrinic acid a,c-diamide adenosyltransferase"/>
    <property type="match status" value="1"/>
</dbReference>
<comment type="subunit">
    <text evidence="2">Homotrimer.</text>
</comment>
<proteinExistence type="inferred from homology"/>
<comment type="catalytic activity">
    <reaction evidence="6">
        <text>2 cob(II)yrinate a,c diamide + reduced [electron-transfer flavoprotein] + 2 ATP = 2 adenosylcob(III)yrinate a,c-diamide + 2 triphosphate + oxidized [electron-transfer flavoprotein] + 3 H(+)</text>
        <dbReference type="Rhea" id="RHEA:11528"/>
        <dbReference type="Rhea" id="RHEA-COMP:10685"/>
        <dbReference type="Rhea" id="RHEA-COMP:10686"/>
        <dbReference type="ChEBI" id="CHEBI:15378"/>
        <dbReference type="ChEBI" id="CHEBI:18036"/>
        <dbReference type="ChEBI" id="CHEBI:30616"/>
        <dbReference type="ChEBI" id="CHEBI:57692"/>
        <dbReference type="ChEBI" id="CHEBI:58307"/>
        <dbReference type="ChEBI" id="CHEBI:58503"/>
        <dbReference type="ChEBI" id="CHEBI:58537"/>
        <dbReference type="EC" id="2.5.1.17"/>
    </reaction>
</comment>
<keyword evidence="3 6" id="KW-0808">Transferase</keyword>
<comment type="pathway">
    <text evidence="6">Cofactor biosynthesis; adenosylcobalamin biosynthesis; adenosylcobalamin from cob(II)yrinate a,c-diamide: step 2/7.</text>
</comment>
<dbReference type="NCBIfam" id="TIGR00636">
    <property type="entry name" value="PduO_Nterm"/>
    <property type="match status" value="1"/>
</dbReference>
<dbReference type="Proteomes" id="UP000177396">
    <property type="component" value="Unassembled WGS sequence"/>
</dbReference>
<dbReference type="InterPro" id="IPR029499">
    <property type="entry name" value="PduO-typ"/>
</dbReference>
<dbReference type="Pfam" id="PF01923">
    <property type="entry name" value="Cob_adeno_trans"/>
    <property type="match status" value="1"/>
</dbReference>
<comment type="catalytic activity">
    <reaction evidence="6">
        <text>2 cob(II)alamin + reduced [electron-transfer flavoprotein] + 2 ATP = 2 adenosylcob(III)alamin + 2 triphosphate + oxidized [electron-transfer flavoprotein] + 3 H(+)</text>
        <dbReference type="Rhea" id="RHEA:28671"/>
        <dbReference type="Rhea" id="RHEA-COMP:10685"/>
        <dbReference type="Rhea" id="RHEA-COMP:10686"/>
        <dbReference type="ChEBI" id="CHEBI:15378"/>
        <dbReference type="ChEBI" id="CHEBI:16304"/>
        <dbReference type="ChEBI" id="CHEBI:18036"/>
        <dbReference type="ChEBI" id="CHEBI:18408"/>
        <dbReference type="ChEBI" id="CHEBI:30616"/>
        <dbReference type="ChEBI" id="CHEBI:57692"/>
        <dbReference type="ChEBI" id="CHEBI:58307"/>
        <dbReference type="EC" id="2.5.1.17"/>
    </reaction>
</comment>
<keyword evidence="4 6" id="KW-0547">Nucleotide-binding</keyword>
<name>A0A1F5YLW9_9BACT</name>